<organism evidence="6 7">
    <name type="scientific">Marasmius crinis-equi</name>
    <dbReference type="NCBI Taxonomy" id="585013"/>
    <lineage>
        <taxon>Eukaryota</taxon>
        <taxon>Fungi</taxon>
        <taxon>Dikarya</taxon>
        <taxon>Basidiomycota</taxon>
        <taxon>Agaricomycotina</taxon>
        <taxon>Agaricomycetes</taxon>
        <taxon>Agaricomycetidae</taxon>
        <taxon>Agaricales</taxon>
        <taxon>Marasmiineae</taxon>
        <taxon>Marasmiaceae</taxon>
        <taxon>Marasmius</taxon>
    </lineage>
</organism>
<keyword evidence="2 5" id="KW-0812">Transmembrane</keyword>
<evidence type="ECO:0000256" key="2">
    <source>
        <dbReference type="ARBA" id="ARBA00022692"/>
    </source>
</evidence>
<keyword evidence="5" id="KW-0808">Transferase</keyword>
<evidence type="ECO:0000256" key="1">
    <source>
        <dbReference type="ARBA" id="ARBA00004141"/>
    </source>
</evidence>
<name>A0ABR3EX13_9AGAR</name>
<feature type="non-terminal residue" evidence="6">
    <location>
        <position position="1"/>
    </location>
</feature>
<keyword evidence="5" id="KW-0489">Methyltransferase</keyword>
<comment type="subcellular location">
    <subcellularLocation>
        <location evidence="5">Endoplasmic reticulum membrane</location>
        <topology evidence="5">Multi-pass membrane protein</topology>
    </subcellularLocation>
    <subcellularLocation>
        <location evidence="1">Membrane</location>
        <topology evidence="1">Multi-pass membrane protein</topology>
    </subcellularLocation>
</comment>
<protein>
    <recommendedName>
        <fullName evidence="5">Protein-S-isoprenylcysteine O-methyltransferase</fullName>
        <ecNumber evidence="5">2.1.1.100</ecNumber>
    </recommendedName>
</protein>
<sequence>ILLWIASVLDCLSVLYTQDQLRTLPLPTPPSTTITATATVTMQILVLMLSIFGGILRLRAFQALGTQFTFNISPSTTSKLITTGPYAIVRHPSYLGVLGLNSGLIAYHYIFARPGSMRFWAGTSYVGLVLVVLCVLMLLTSIYTTMWRATDEDEMLKRKFGEEWEQWRREVRWRVVPGVY</sequence>
<reference evidence="6 7" key="1">
    <citation type="submission" date="2024-02" db="EMBL/GenBank/DDBJ databases">
        <title>A draft genome for the cacao thread blight pathogen Marasmius crinis-equi.</title>
        <authorList>
            <person name="Cohen S.P."/>
            <person name="Baruah I.K."/>
            <person name="Amoako-Attah I."/>
            <person name="Bukari Y."/>
            <person name="Meinhardt L.W."/>
            <person name="Bailey B.A."/>
        </authorList>
    </citation>
    <scope>NUCLEOTIDE SEQUENCE [LARGE SCALE GENOMIC DNA]</scope>
    <source>
        <strain evidence="6 7">GH-76</strain>
    </source>
</reference>
<feature type="transmembrane region" description="Helical" evidence="5">
    <location>
        <begin position="124"/>
        <end position="149"/>
    </location>
</feature>
<evidence type="ECO:0000256" key="4">
    <source>
        <dbReference type="ARBA" id="ARBA00023136"/>
    </source>
</evidence>
<keyword evidence="4 5" id="KW-0472">Membrane</keyword>
<dbReference type="Pfam" id="PF04140">
    <property type="entry name" value="ICMT"/>
    <property type="match status" value="1"/>
</dbReference>
<dbReference type="PANTHER" id="PTHR12714">
    <property type="entry name" value="PROTEIN-S ISOPRENYLCYSTEINE O-METHYLTRANSFERASE"/>
    <property type="match status" value="1"/>
</dbReference>
<dbReference type="PANTHER" id="PTHR12714:SF9">
    <property type="entry name" value="PROTEIN-S-ISOPRENYLCYSTEINE O-METHYLTRANSFERASE"/>
    <property type="match status" value="1"/>
</dbReference>
<comment type="caution">
    <text evidence="6">The sequence shown here is derived from an EMBL/GenBank/DDBJ whole genome shotgun (WGS) entry which is preliminary data.</text>
</comment>
<feature type="transmembrane region" description="Helical" evidence="5">
    <location>
        <begin position="33"/>
        <end position="56"/>
    </location>
</feature>
<accession>A0ABR3EX13</accession>
<dbReference type="InterPro" id="IPR007269">
    <property type="entry name" value="ICMT_MeTrfase"/>
</dbReference>
<comment type="caution">
    <text evidence="5">Lacks conserved residue(s) required for the propagation of feature annotation.</text>
</comment>
<dbReference type="Proteomes" id="UP001465976">
    <property type="component" value="Unassembled WGS sequence"/>
</dbReference>
<dbReference type="Gene3D" id="1.20.120.1630">
    <property type="match status" value="1"/>
</dbReference>
<proteinExistence type="inferred from homology"/>
<feature type="transmembrane region" description="Helical" evidence="5">
    <location>
        <begin position="94"/>
        <end position="112"/>
    </location>
</feature>
<keyword evidence="7" id="KW-1185">Reference proteome</keyword>
<evidence type="ECO:0000313" key="6">
    <source>
        <dbReference type="EMBL" id="KAL0567332.1"/>
    </source>
</evidence>
<evidence type="ECO:0000313" key="7">
    <source>
        <dbReference type="Proteomes" id="UP001465976"/>
    </source>
</evidence>
<keyword evidence="5" id="KW-0949">S-adenosyl-L-methionine</keyword>
<keyword evidence="5" id="KW-0256">Endoplasmic reticulum</keyword>
<evidence type="ECO:0000256" key="3">
    <source>
        <dbReference type="ARBA" id="ARBA00022989"/>
    </source>
</evidence>
<dbReference type="EC" id="2.1.1.100" evidence="5"/>
<evidence type="ECO:0000256" key="5">
    <source>
        <dbReference type="RuleBase" id="RU362022"/>
    </source>
</evidence>
<comment type="similarity">
    <text evidence="5">Belongs to the class VI-like SAM-binding methyltransferase superfamily. Isoprenylcysteine carboxyl methyltransferase family.</text>
</comment>
<comment type="catalytic activity">
    <reaction evidence="5">
        <text>[protein]-C-terminal S-[(2E,6E)-farnesyl]-L-cysteine + S-adenosyl-L-methionine = [protein]-C-terminal S-[(2E,6E)-farnesyl]-L-cysteine methyl ester + S-adenosyl-L-homocysteine</text>
        <dbReference type="Rhea" id="RHEA:21672"/>
        <dbReference type="Rhea" id="RHEA-COMP:12125"/>
        <dbReference type="Rhea" id="RHEA-COMP:12126"/>
        <dbReference type="ChEBI" id="CHEBI:57856"/>
        <dbReference type="ChEBI" id="CHEBI:59789"/>
        <dbReference type="ChEBI" id="CHEBI:90510"/>
        <dbReference type="ChEBI" id="CHEBI:90511"/>
        <dbReference type="EC" id="2.1.1.100"/>
    </reaction>
</comment>
<dbReference type="EMBL" id="JBAHYK010001613">
    <property type="protein sequence ID" value="KAL0567332.1"/>
    <property type="molecule type" value="Genomic_DNA"/>
</dbReference>
<gene>
    <name evidence="6" type="ORF">V5O48_014666</name>
</gene>
<keyword evidence="3 5" id="KW-1133">Transmembrane helix</keyword>